<keyword evidence="3" id="KW-1185">Reference proteome</keyword>
<evidence type="ECO:0000313" key="3">
    <source>
        <dbReference type="Proteomes" id="UP000029844"/>
    </source>
</evidence>
<comment type="caution">
    <text evidence="2">The sequence shown here is derived from an EMBL/GenBank/DDBJ whole genome shotgun (WGS) entry which is preliminary data.</text>
</comment>
<dbReference type="GeneID" id="58716894"/>
<accession>A0A099WFU1</accession>
<dbReference type="Proteomes" id="UP000029844">
    <property type="component" value="Unassembled WGS sequence"/>
</dbReference>
<feature type="domain" description="Divergent 4Fe-4S mono-cluster" evidence="1">
    <location>
        <begin position="12"/>
        <end position="74"/>
    </location>
</feature>
<dbReference type="Pfam" id="PF06902">
    <property type="entry name" value="Fer4_19"/>
    <property type="match status" value="1"/>
</dbReference>
<dbReference type="OrthoDB" id="9793389at2"/>
<proteinExistence type="predicted"/>
<organism evidence="2 3">
    <name type="scientific">Listeria booriae</name>
    <dbReference type="NCBI Taxonomy" id="1552123"/>
    <lineage>
        <taxon>Bacteria</taxon>
        <taxon>Bacillati</taxon>
        <taxon>Bacillota</taxon>
        <taxon>Bacilli</taxon>
        <taxon>Bacillales</taxon>
        <taxon>Listeriaceae</taxon>
        <taxon>Listeria</taxon>
    </lineage>
</organism>
<gene>
    <name evidence="2" type="ORF">EP57_05760</name>
</gene>
<dbReference type="STRING" id="1552123.EP57_05760"/>
<evidence type="ECO:0000259" key="1">
    <source>
        <dbReference type="Pfam" id="PF06902"/>
    </source>
</evidence>
<reference evidence="2 3" key="1">
    <citation type="submission" date="2014-05" db="EMBL/GenBank/DDBJ databases">
        <title>Novel Listeriaceae from food processing environments.</title>
        <authorList>
            <person name="den Bakker H.C."/>
        </authorList>
    </citation>
    <scope>NUCLEOTIDE SEQUENCE [LARGE SCALE GENOMIC DNA]</scope>
    <source>
        <strain evidence="2 3">FSL A5-0281</strain>
    </source>
</reference>
<dbReference type="AlphaFoldDB" id="A0A099WFU1"/>
<sequence>MSDWMEKGYREYRGKEINVYFNTAICAHAAECVKGDPAVFDTSRKPWIVPDNASPEKVKEVIHRCPSGALKYQVK</sequence>
<dbReference type="EMBL" id="JNFA01000011">
    <property type="protein sequence ID" value="KGL42960.1"/>
    <property type="molecule type" value="Genomic_DNA"/>
</dbReference>
<dbReference type="InterPro" id="IPR010693">
    <property type="entry name" value="Divergent_4Fe-4S_mono-cluster"/>
</dbReference>
<name>A0A099WFU1_9LIST</name>
<evidence type="ECO:0000313" key="2">
    <source>
        <dbReference type="EMBL" id="KGL42960.1"/>
    </source>
</evidence>
<dbReference type="RefSeq" id="WP_036084923.1">
    <property type="nucleotide sequence ID" value="NZ_CBCSHQ010000001.1"/>
</dbReference>
<dbReference type="eggNOG" id="COG3592">
    <property type="taxonomic scope" value="Bacteria"/>
</dbReference>
<protein>
    <recommendedName>
        <fullName evidence="1">Divergent 4Fe-4S mono-cluster domain-containing protein</fullName>
    </recommendedName>
</protein>